<keyword evidence="6" id="KW-0401">Integrin</keyword>
<evidence type="ECO:0000313" key="7">
    <source>
        <dbReference type="Proteomes" id="UP000054359"/>
    </source>
</evidence>
<dbReference type="AlphaFoldDB" id="A0A087UGE1"/>
<feature type="non-terminal residue" evidence="6">
    <location>
        <position position="150"/>
    </location>
</feature>
<dbReference type="EMBL" id="KK119690">
    <property type="protein sequence ID" value="KFM76430.1"/>
    <property type="molecule type" value="Genomic_DNA"/>
</dbReference>
<reference evidence="6 7" key="1">
    <citation type="submission" date="2013-11" db="EMBL/GenBank/DDBJ databases">
        <title>Genome sequencing of Stegodyphus mimosarum.</title>
        <authorList>
            <person name="Bechsgaard J."/>
        </authorList>
    </citation>
    <scope>NUCLEOTIDE SEQUENCE [LARGE SCALE GENOMIC DNA]</scope>
</reference>
<keyword evidence="3" id="KW-0862">Zinc</keyword>
<keyword evidence="2" id="KW-0378">Hydrolase</keyword>
<dbReference type="OrthoDB" id="10035764at2759"/>
<gene>
    <name evidence="6" type="ORF">X975_14470</name>
</gene>
<organism evidence="6 7">
    <name type="scientific">Stegodyphus mimosarum</name>
    <name type="common">African social velvet spider</name>
    <dbReference type="NCBI Taxonomy" id="407821"/>
    <lineage>
        <taxon>Eukaryota</taxon>
        <taxon>Metazoa</taxon>
        <taxon>Ecdysozoa</taxon>
        <taxon>Arthropoda</taxon>
        <taxon>Chelicerata</taxon>
        <taxon>Arachnida</taxon>
        <taxon>Araneae</taxon>
        <taxon>Araneomorphae</taxon>
        <taxon>Entelegynae</taxon>
        <taxon>Eresoidea</taxon>
        <taxon>Eresidae</taxon>
        <taxon>Stegodyphus</taxon>
    </lineage>
</organism>
<evidence type="ECO:0000256" key="3">
    <source>
        <dbReference type="ARBA" id="ARBA00022833"/>
    </source>
</evidence>
<proteinExistence type="predicted"/>
<keyword evidence="1" id="KW-0645">Protease</keyword>
<dbReference type="Proteomes" id="UP000054359">
    <property type="component" value="Unassembled WGS sequence"/>
</dbReference>
<keyword evidence="7" id="KW-1185">Reference proteome</keyword>
<keyword evidence="4" id="KW-0482">Metalloprotease</keyword>
<dbReference type="GO" id="GO:0007229">
    <property type="term" value="P:integrin-mediated signaling pathway"/>
    <property type="evidence" value="ECO:0007669"/>
    <property type="project" value="UniProtKB-KW"/>
</dbReference>
<evidence type="ECO:0000256" key="1">
    <source>
        <dbReference type="ARBA" id="ARBA00022670"/>
    </source>
</evidence>
<protein>
    <submittedName>
        <fullName evidence="6">Zinc metalloproteinase/disintegrin</fullName>
    </submittedName>
</protein>
<feature type="signal peptide" evidence="5">
    <location>
        <begin position="1"/>
        <end position="19"/>
    </location>
</feature>
<evidence type="ECO:0000256" key="5">
    <source>
        <dbReference type="SAM" id="SignalP"/>
    </source>
</evidence>
<dbReference type="GO" id="GO:0006508">
    <property type="term" value="P:proteolysis"/>
    <property type="evidence" value="ECO:0007669"/>
    <property type="project" value="UniProtKB-KW"/>
</dbReference>
<dbReference type="PANTHER" id="PTHR11905">
    <property type="entry name" value="ADAM A DISINTEGRIN AND METALLOPROTEASE DOMAIN"/>
    <property type="match status" value="1"/>
</dbReference>
<evidence type="ECO:0000256" key="2">
    <source>
        <dbReference type="ARBA" id="ARBA00022801"/>
    </source>
</evidence>
<sequence length="150" mass="17027">MPTLLYLVIGYLTCLQSLALSSLHNLFTDTEKMILLGSSKPDFSHIEIIESPTVKFYKKNKTADNRRRDKLLLQLHSLGERFTLDLKRNPSLSTALPIKKKSCFYHGKSRQHQDSVAAISLCDGVRGYIHTSDASYTIHPLPDNIVQRIQ</sequence>
<evidence type="ECO:0000256" key="4">
    <source>
        <dbReference type="ARBA" id="ARBA00023049"/>
    </source>
</evidence>
<evidence type="ECO:0000313" key="6">
    <source>
        <dbReference type="EMBL" id="KFM76430.1"/>
    </source>
</evidence>
<dbReference type="GO" id="GO:0008237">
    <property type="term" value="F:metallopeptidase activity"/>
    <property type="evidence" value="ECO:0007669"/>
    <property type="project" value="UniProtKB-KW"/>
</dbReference>
<feature type="chain" id="PRO_5001830476" evidence="5">
    <location>
        <begin position="20"/>
        <end position="150"/>
    </location>
</feature>
<keyword evidence="5" id="KW-0732">Signal</keyword>
<accession>A0A087UGE1</accession>
<dbReference type="PANTHER" id="PTHR11905:SF159">
    <property type="entry name" value="ADAM METALLOPROTEASE"/>
    <property type="match status" value="1"/>
</dbReference>
<name>A0A087UGE1_STEMI</name>